<proteinExistence type="predicted"/>
<organism evidence="1 2">
    <name type="scientific">Methylobacterium indicum</name>
    <dbReference type="NCBI Taxonomy" id="1775910"/>
    <lineage>
        <taxon>Bacteria</taxon>
        <taxon>Pseudomonadati</taxon>
        <taxon>Pseudomonadota</taxon>
        <taxon>Alphaproteobacteria</taxon>
        <taxon>Hyphomicrobiales</taxon>
        <taxon>Methylobacteriaceae</taxon>
        <taxon>Methylobacterium</taxon>
    </lineage>
</organism>
<dbReference type="Proteomes" id="UP000663508">
    <property type="component" value="Plasmid pVL1_2"/>
</dbReference>
<evidence type="ECO:0000313" key="1">
    <source>
        <dbReference type="EMBL" id="BCM87819.1"/>
    </source>
</evidence>
<accession>A0A8H8X176</accession>
<evidence type="ECO:0000313" key="2">
    <source>
        <dbReference type="Proteomes" id="UP000663508"/>
    </source>
</evidence>
<protein>
    <submittedName>
        <fullName evidence="1">Uncharacterized protein</fullName>
    </submittedName>
</protein>
<reference evidence="1" key="1">
    <citation type="submission" date="2020-11" db="EMBL/GenBank/DDBJ databases">
        <title>Complete genome sequence of a novel pathogenic Methylobacterium strain isolated from rice in Vietnam.</title>
        <authorList>
            <person name="Lai K."/>
            <person name="Okazaki S."/>
            <person name="Higashi K."/>
            <person name="Mori H."/>
            <person name="Toyoda A."/>
            <person name="Kurokawa K."/>
        </authorList>
    </citation>
    <scope>NUCLEOTIDE SEQUENCE</scope>
    <source>
        <strain evidence="1">VL1</strain>
        <plasmid evidence="1">pVL1_2</plasmid>
    </source>
</reference>
<dbReference type="RefSeq" id="WP_207183832.1">
    <property type="nucleotide sequence ID" value="NZ_AP024147.1"/>
</dbReference>
<geneLocation type="plasmid" evidence="1 2">
    <name>pVL1_2</name>
</geneLocation>
<dbReference type="AlphaFoldDB" id="A0A8H8X176"/>
<gene>
    <name evidence="1" type="ORF">mvi_62800</name>
</gene>
<keyword evidence="1" id="KW-0614">Plasmid</keyword>
<name>A0A8H8X176_9HYPH</name>
<dbReference type="EMBL" id="AP024147">
    <property type="protein sequence ID" value="BCM87819.1"/>
    <property type="molecule type" value="Genomic_DNA"/>
</dbReference>
<sequence>MSTFHLVALVNDPTKPLKDDGSYHLREQPLAGYGPYDTGAQASKAAKEASEFHGCKVQPRRIAENTDWIKREEQRFREGQYHRTTLLPKEWDLEPIKNHFALVQSPMISYFADSASGILDRRTTIKVGRYLEQFYPHLGDADKRRLTAIIDPPNELLIARTAEEVVWVYTHGPDSCMAKSSSNWTSSKRHPAEFYSECDLGVAYLRKGKDRASARAVVWPDRKLYGRIYGDVDRMKQALHEQGYKSTATFVGAKVNPIPHPKYKGSGEASEWFMVPYFDNIQYVRENPDGTWVTVTSEEVTSLENNGKMFISSGGTGACINRRAYCPRLSGMYQGPFIQVHGTSKGTLFWSRDAVGMYGFTCQGSKEVWEANSKNQIRLDNGQVWSKRHFDAHGFTCPGNGKKLPLSEGAQLADGRTVSREYARKLERMKITRADYDAVVAIQRGVEERAISGITLPPVEAPQTEVRATKRKGGTGVFSHLATSTGPALSTSNLRRRSATAPSAGVTIGGVTIGL</sequence>
<dbReference type="KEGG" id="mind:mvi_62800"/>